<gene>
    <name evidence="2" type="ORF">L1049_016488</name>
</gene>
<keyword evidence="3" id="KW-1185">Reference proteome</keyword>
<evidence type="ECO:0000256" key="1">
    <source>
        <dbReference type="SAM" id="MobiDB-lite"/>
    </source>
</evidence>
<feature type="region of interest" description="Disordered" evidence="1">
    <location>
        <begin position="65"/>
        <end position="101"/>
    </location>
</feature>
<accession>A0AAP0S1G3</accession>
<reference evidence="2 3" key="1">
    <citation type="journal article" date="2024" name="Plant J.">
        <title>Genome sequences and population genomics reveal climatic adaptation and genomic divergence between two closely related sweetgum species.</title>
        <authorList>
            <person name="Xu W.Q."/>
            <person name="Ren C.Q."/>
            <person name="Zhang X.Y."/>
            <person name="Comes H.P."/>
            <person name="Liu X.H."/>
            <person name="Li Y.G."/>
            <person name="Kettle C.J."/>
            <person name="Jalonen R."/>
            <person name="Gaisberger H."/>
            <person name="Ma Y.Z."/>
            <person name="Qiu Y.X."/>
        </authorList>
    </citation>
    <scope>NUCLEOTIDE SEQUENCE [LARGE SCALE GENOMIC DNA]</scope>
    <source>
        <strain evidence="2">Hangzhou</strain>
    </source>
</reference>
<dbReference type="Proteomes" id="UP001415857">
    <property type="component" value="Unassembled WGS sequence"/>
</dbReference>
<comment type="caution">
    <text evidence="2">The sequence shown here is derived from an EMBL/GenBank/DDBJ whole genome shotgun (WGS) entry which is preliminary data.</text>
</comment>
<proteinExistence type="predicted"/>
<protein>
    <submittedName>
        <fullName evidence="2">Uncharacterized protein</fullName>
    </submittedName>
</protein>
<dbReference type="EMBL" id="JBBPBK010000003">
    <property type="protein sequence ID" value="KAK9288043.1"/>
    <property type="molecule type" value="Genomic_DNA"/>
</dbReference>
<evidence type="ECO:0000313" key="3">
    <source>
        <dbReference type="Proteomes" id="UP001415857"/>
    </source>
</evidence>
<sequence length="101" mass="11350">MIGANRFSPITKPFLGNGKMAYKAFCVVLLLLVQLIPSETLAAWTSQTKEERFNHAEMEVSKITVCGSTPEHGPKPKLPFPPRRPRPTPPRHCRPRPPPRP</sequence>
<feature type="compositionally biased region" description="Basic residues" evidence="1">
    <location>
        <begin position="83"/>
        <end position="101"/>
    </location>
</feature>
<organism evidence="2 3">
    <name type="scientific">Liquidambar formosana</name>
    <name type="common">Formosan gum</name>
    <dbReference type="NCBI Taxonomy" id="63359"/>
    <lineage>
        <taxon>Eukaryota</taxon>
        <taxon>Viridiplantae</taxon>
        <taxon>Streptophyta</taxon>
        <taxon>Embryophyta</taxon>
        <taxon>Tracheophyta</taxon>
        <taxon>Spermatophyta</taxon>
        <taxon>Magnoliopsida</taxon>
        <taxon>eudicotyledons</taxon>
        <taxon>Gunneridae</taxon>
        <taxon>Pentapetalae</taxon>
        <taxon>Saxifragales</taxon>
        <taxon>Altingiaceae</taxon>
        <taxon>Liquidambar</taxon>
    </lineage>
</organism>
<evidence type="ECO:0000313" key="2">
    <source>
        <dbReference type="EMBL" id="KAK9288043.1"/>
    </source>
</evidence>
<name>A0AAP0S1G3_LIQFO</name>
<dbReference type="AlphaFoldDB" id="A0AAP0S1G3"/>